<name>A0AAW9AAY0_9BACL</name>
<dbReference type="NCBIfam" id="NF002850">
    <property type="entry name" value="PRK03114.1"/>
    <property type="match status" value="1"/>
</dbReference>
<evidence type="ECO:0000256" key="5">
    <source>
        <dbReference type="ARBA" id="ARBA00022801"/>
    </source>
</evidence>
<feature type="domain" description="Non-canonical purine NTP phosphatase/PRRC1" evidence="12">
    <location>
        <begin position="6"/>
        <end position="159"/>
    </location>
</feature>
<evidence type="ECO:0000256" key="1">
    <source>
        <dbReference type="ARBA" id="ARBA00001936"/>
    </source>
</evidence>
<evidence type="ECO:0000256" key="4">
    <source>
        <dbReference type="ARBA" id="ARBA00022741"/>
    </source>
</evidence>
<dbReference type="EC" id="3.6.1.73" evidence="9"/>
<dbReference type="GO" id="GO:0000166">
    <property type="term" value="F:nucleotide binding"/>
    <property type="evidence" value="ECO:0007669"/>
    <property type="project" value="UniProtKB-KW"/>
</dbReference>
<keyword evidence="5" id="KW-0378">Hydrolase</keyword>
<keyword evidence="14" id="KW-1185">Reference proteome</keyword>
<evidence type="ECO:0000256" key="7">
    <source>
        <dbReference type="ARBA" id="ARBA00023080"/>
    </source>
</evidence>
<dbReference type="RefSeq" id="WP_317940682.1">
    <property type="nucleotide sequence ID" value="NZ_JAUBDJ010000004.1"/>
</dbReference>
<keyword evidence="6" id="KW-0460">Magnesium</keyword>
<comment type="cofactor">
    <cofactor evidence="2">
        <name>Mg(2+)</name>
        <dbReference type="ChEBI" id="CHEBI:18420"/>
    </cofactor>
</comment>
<reference evidence="13 14" key="1">
    <citation type="submission" date="2023-06" db="EMBL/GenBank/DDBJ databases">
        <title>Sporosarcina sp. nov., isolated from Korean traditional fermented seafood 'Jeotgal'.</title>
        <authorList>
            <person name="Yang A.I."/>
            <person name="Shin N.-R."/>
        </authorList>
    </citation>
    <scope>NUCLEOTIDE SEQUENCE [LARGE SCALE GENOMIC DNA]</scope>
    <source>
        <strain evidence="13 14">KCTC43456</strain>
    </source>
</reference>
<evidence type="ECO:0000313" key="14">
    <source>
        <dbReference type="Proteomes" id="UP001271648"/>
    </source>
</evidence>
<dbReference type="SUPFAM" id="SSF52972">
    <property type="entry name" value="ITPase-like"/>
    <property type="match status" value="1"/>
</dbReference>
<evidence type="ECO:0000256" key="8">
    <source>
        <dbReference type="ARBA" id="ARBA00023211"/>
    </source>
</evidence>
<dbReference type="PANTHER" id="PTHR34699">
    <property type="match status" value="1"/>
</dbReference>
<dbReference type="Gene3D" id="3.90.950.10">
    <property type="match status" value="1"/>
</dbReference>
<organism evidence="13 14">
    <name type="scientific">Sporosarcina thermotolerans</name>
    <dbReference type="NCBI Taxonomy" id="633404"/>
    <lineage>
        <taxon>Bacteria</taxon>
        <taxon>Bacillati</taxon>
        <taxon>Bacillota</taxon>
        <taxon>Bacilli</taxon>
        <taxon>Bacillales</taxon>
        <taxon>Caryophanaceae</taxon>
        <taxon>Sporosarcina</taxon>
    </lineage>
</organism>
<comment type="cofactor">
    <cofactor evidence="1">
        <name>Mn(2+)</name>
        <dbReference type="ChEBI" id="CHEBI:29035"/>
    </cofactor>
</comment>
<dbReference type="AlphaFoldDB" id="A0AAW9AAY0"/>
<dbReference type="PANTHER" id="PTHR34699:SF2">
    <property type="entry name" value="NON-CANONICAL PURINE NTP PHOSPHATASE_PRRC1 DOMAIN-CONTAINING PROTEIN"/>
    <property type="match status" value="1"/>
</dbReference>
<comment type="catalytic activity">
    <reaction evidence="11">
        <text>XTP + H2O = XDP + phosphate + H(+)</text>
        <dbReference type="Rhea" id="RHEA:28406"/>
        <dbReference type="ChEBI" id="CHEBI:15377"/>
        <dbReference type="ChEBI" id="CHEBI:15378"/>
        <dbReference type="ChEBI" id="CHEBI:43474"/>
        <dbReference type="ChEBI" id="CHEBI:59884"/>
        <dbReference type="ChEBI" id="CHEBI:61314"/>
        <dbReference type="EC" id="3.6.1.73"/>
    </reaction>
</comment>
<evidence type="ECO:0000256" key="9">
    <source>
        <dbReference type="ARBA" id="ARBA00038901"/>
    </source>
</evidence>
<dbReference type="EMBL" id="JAUBDJ010000004">
    <property type="protein sequence ID" value="MDW0117145.1"/>
    <property type="molecule type" value="Genomic_DNA"/>
</dbReference>
<keyword evidence="7" id="KW-0546">Nucleotide metabolism</keyword>
<dbReference type="GO" id="GO:0009117">
    <property type="term" value="P:nucleotide metabolic process"/>
    <property type="evidence" value="ECO:0007669"/>
    <property type="project" value="UniProtKB-KW"/>
</dbReference>
<dbReference type="InterPro" id="IPR026533">
    <property type="entry name" value="NTPase/PRRC1"/>
</dbReference>
<dbReference type="InterPro" id="IPR029001">
    <property type="entry name" value="ITPase-like_fam"/>
</dbReference>
<evidence type="ECO:0000256" key="3">
    <source>
        <dbReference type="ARBA" id="ARBA00022723"/>
    </source>
</evidence>
<comment type="caution">
    <text evidence="13">The sequence shown here is derived from an EMBL/GenBank/DDBJ whole genome shotgun (WGS) entry which is preliminary data.</text>
</comment>
<dbReference type="GO" id="GO:0103023">
    <property type="term" value="F:ITPase activity"/>
    <property type="evidence" value="ECO:0007669"/>
    <property type="project" value="UniProtKB-EC"/>
</dbReference>
<gene>
    <name evidence="13" type="ORF">QTL97_09370</name>
</gene>
<evidence type="ECO:0000259" key="12">
    <source>
        <dbReference type="Pfam" id="PF01931"/>
    </source>
</evidence>
<keyword evidence="3" id="KW-0479">Metal-binding</keyword>
<accession>A0AAW9AAY0</accession>
<evidence type="ECO:0000256" key="2">
    <source>
        <dbReference type="ARBA" id="ARBA00001946"/>
    </source>
</evidence>
<keyword evidence="8" id="KW-0464">Manganese</keyword>
<evidence type="ECO:0000313" key="13">
    <source>
        <dbReference type="EMBL" id="MDW0117145.1"/>
    </source>
</evidence>
<evidence type="ECO:0000256" key="10">
    <source>
        <dbReference type="ARBA" id="ARBA00048174"/>
    </source>
</evidence>
<dbReference type="InterPro" id="IPR050299">
    <property type="entry name" value="YjjX_NTPase"/>
</dbReference>
<dbReference type="GO" id="GO:0046872">
    <property type="term" value="F:metal ion binding"/>
    <property type="evidence" value="ECO:0007669"/>
    <property type="project" value="UniProtKB-KW"/>
</dbReference>
<evidence type="ECO:0000256" key="6">
    <source>
        <dbReference type="ARBA" id="ARBA00022842"/>
    </source>
</evidence>
<sequence length="173" mass="18698">MKFIIGSTNRAKVKAARTIIAKHFPTSELHEVKVSSGVKDQPIGDEETRTGALNRAINAANEHVGAIGIGLEGGVRMLDNEMFLCNWGALVLPSGEKFTAAGAQIPLPNSIAAEIHKGKELGVVVDEYFQASGIRHSEGAIGMFTAHSVTRDLLFEHIMQLLIGQLKFHQTSR</sequence>
<protein>
    <recommendedName>
        <fullName evidence="9">inosine/xanthosine triphosphatase</fullName>
        <ecNumber evidence="9">3.6.1.73</ecNumber>
    </recommendedName>
</protein>
<comment type="catalytic activity">
    <reaction evidence="10">
        <text>ITP + H2O = IDP + phosphate + H(+)</text>
        <dbReference type="Rhea" id="RHEA:28330"/>
        <dbReference type="ChEBI" id="CHEBI:15377"/>
        <dbReference type="ChEBI" id="CHEBI:15378"/>
        <dbReference type="ChEBI" id="CHEBI:43474"/>
        <dbReference type="ChEBI" id="CHEBI:58280"/>
        <dbReference type="ChEBI" id="CHEBI:61402"/>
        <dbReference type="EC" id="3.6.1.73"/>
    </reaction>
</comment>
<dbReference type="Pfam" id="PF01931">
    <property type="entry name" value="NTPase_I-T"/>
    <property type="match status" value="1"/>
</dbReference>
<keyword evidence="4" id="KW-0547">Nucleotide-binding</keyword>
<evidence type="ECO:0000256" key="11">
    <source>
        <dbReference type="ARBA" id="ARBA00048781"/>
    </source>
</evidence>
<dbReference type="Proteomes" id="UP001271648">
    <property type="component" value="Unassembled WGS sequence"/>
</dbReference>
<proteinExistence type="predicted"/>